<dbReference type="PANTHER" id="PTHR23163">
    <property type="entry name" value="RING FINGER PROTEIN-RELATED"/>
    <property type="match status" value="1"/>
</dbReference>
<comment type="catalytic activity">
    <reaction evidence="1 14">
        <text>S-ubiquitinyl-[E2 ubiquitin-conjugating enzyme]-L-cysteine + [acceptor protein]-L-lysine = [E2 ubiquitin-conjugating enzyme]-L-cysteine + N(6)-ubiquitinyl-[acceptor protein]-L-lysine.</text>
        <dbReference type="EC" id="2.3.2.27"/>
    </reaction>
</comment>
<reference evidence="18" key="3">
    <citation type="submission" date="2025-09" db="UniProtKB">
        <authorList>
            <consortium name="Ensembl"/>
        </authorList>
    </citation>
    <scope>IDENTIFICATION</scope>
</reference>
<evidence type="ECO:0000259" key="17">
    <source>
        <dbReference type="PROSITE" id="PS50089"/>
    </source>
</evidence>
<evidence type="ECO:0000256" key="8">
    <source>
        <dbReference type="ARBA" id="ARBA00022786"/>
    </source>
</evidence>
<keyword evidence="8 14" id="KW-0833">Ubl conjugation pathway</keyword>
<dbReference type="GO" id="GO:0008270">
    <property type="term" value="F:zinc ion binding"/>
    <property type="evidence" value="ECO:0007669"/>
    <property type="project" value="UniProtKB-KW"/>
</dbReference>
<dbReference type="AlphaFoldDB" id="A0A669DK43"/>
<dbReference type="EC" id="2.3.2.27" evidence="14"/>
<feature type="compositionally biased region" description="Basic and acidic residues" evidence="16">
    <location>
        <begin position="26"/>
        <end position="35"/>
    </location>
</feature>
<evidence type="ECO:0000256" key="7">
    <source>
        <dbReference type="ARBA" id="ARBA00022771"/>
    </source>
</evidence>
<dbReference type="GeneTree" id="ENSGT00390000002866"/>
<dbReference type="InterPro" id="IPR018957">
    <property type="entry name" value="Znf_C3HC4_RING-type"/>
</dbReference>
<dbReference type="GO" id="GO:0033503">
    <property type="term" value="C:HULC complex"/>
    <property type="evidence" value="ECO:0007669"/>
    <property type="project" value="TreeGrafter"/>
</dbReference>
<keyword evidence="11 14" id="KW-0175">Coiled coil</keyword>
<protein>
    <recommendedName>
        <fullName evidence="14">E3 ubiquitin protein ligase</fullName>
        <ecNumber evidence="14">2.3.2.27</ecNumber>
    </recommendedName>
</protein>
<dbReference type="GO" id="GO:0016567">
    <property type="term" value="P:protein ubiquitination"/>
    <property type="evidence" value="ECO:0007669"/>
    <property type="project" value="UniProtKB-UniRule"/>
</dbReference>
<evidence type="ECO:0000256" key="2">
    <source>
        <dbReference type="ARBA" id="ARBA00004123"/>
    </source>
</evidence>
<name>A0A669DK43_ORENI</name>
<dbReference type="SUPFAM" id="SSF57850">
    <property type="entry name" value="RING/U-box"/>
    <property type="match status" value="1"/>
</dbReference>
<dbReference type="InterPro" id="IPR013956">
    <property type="entry name" value="E3_ubiquit_lig_Bre1"/>
</dbReference>
<dbReference type="FunFam" id="3.30.40.10:FF:000040">
    <property type="entry name" value="E3 ubiquitin protein ligase"/>
    <property type="match status" value="1"/>
</dbReference>
<keyword evidence="6 14" id="KW-0479">Metal-binding</keyword>
<dbReference type="InterPro" id="IPR058642">
    <property type="entry name" value="BRE1A/B-like_dom"/>
</dbReference>
<feature type="coiled-coil region" evidence="15">
    <location>
        <begin position="383"/>
        <end position="459"/>
    </location>
</feature>
<feature type="coiled-coil region" evidence="15">
    <location>
        <begin position="203"/>
        <end position="311"/>
    </location>
</feature>
<keyword evidence="12 14" id="KW-0539">Nucleus</keyword>
<gene>
    <name evidence="18" type="primary">RNF20</name>
    <name evidence="18" type="synonym">rnf20</name>
</gene>
<evidence type="ECO:0000256" key="14">
    <source>
        <dbReference type="RuleBase" id="RU365038"/>
    </source>
</evidence>
<dbReference type="Ensembl" id="ENSONIT00000049267.1">
    <property type="protein sequence ID" value="ENSONIP00000058786.1"/>
    <property type="gene ID" value="ENSONIG00000004872.2"/>
</dbReference>
<dbReference type="SMART" id="SM00184">
    <property type="entry name" value="RING"/>
    <property type="match status" value="1"/>
</dbReference>
<evidence type="ECO:0000256" key="12">
    <source>
        <dbReference type="ARBA" id="ARBA00023242"/>
    </source>
</evidence>
<evidence type="ECO:0000256" key="3">
    <source>
        <dbReference type="ARBA" id="ARBA00004906"/>
    </source>
</evidence>
<dbReference type="Gene3D" id="3.30.40.10">
    <property type="entry name" value="Zinc/RING finger domain, C3HC4 (zinc finger)"/>
    <property type="match status" value="1"/>
</dbReference>
<comment type="subcellular location">
    <subcellularLocation>
        <location evidence="2 14">Nucleus</location>
    </subcellularLocation>
</comment>
<dbReference type="InterPro" id="IPR001841">
    <property type="entry name" value="Znf_RING"/>
</dbReference>
<evidence type="ECO:0000256" key="9">
    <source>
        <dbReference type="ARBA" id="ARBA00022833"/>
    </source>
</evidence>
<dbReference type="GO" id="GO:0006325">
    <property type="term" value="P:chromatin organization"/>
    <property type="evidence" value="ECO:0007669"/>
    <property type="project" value="UniProtKB-KW"/>
</dbReference>
<evidence type="ECO:0000256" key="4">
    <source>
        <dbReference type="ARBA" id="ARBA00005555"/>
    </source>
</evidence>
<dbReference type="GO" id="GO:0061630">
    <property type="term" value="F:ubiquitin protein ligase activity"/>
    <property type="evidence" value="ECO:0007669"/>
    <property type="project" value="UniProtKB-EC"/>
</dbReference>
<keyword evidence="7 13" id="KW-0863">Zinc-finger</keyword>
<dbReference type="PANTHER" id="PTHR23163:SF2">
    <property type="entry name" value="E3 UBIQUITIN-PROTEIN LIGASE BRE1A"/>
    <property type="match status" value="1"/>
</dbReference>
<comment type="pathway">
    <text evidence="3 14">Protein modification; protein ubiquitination.</text>
</comment>
<sequence length="808" mass="93958">CFRSPRMSGQKRPADPSGPSSSGAPPEKRREREGEDGGTVIKLGGVSNSEEQDIKALQTKNRKLGESLDQRQVIEDELRERIERLETRQATDDASLLILNRYWNQTNNSFLATLASSSSEEMEAELQERVESSQKQATRVLEIYESLKNTVAQLKAELDSGAGESQCFDVFCEESFSVRQMRLNLILWGVFCVTQSRLLARAANKADQRVSEVQALIEELQWDMEKIRRRENRLNAHLSEILERVNSKGYKVCGEASSVCGTITINKRKFEEMNSELEENRELAENRLIELQKLEQDLQNVQQENGSMKTELLNRAESLVKETAEYRCLQSQFSVLYNESLILKAQLDETRARLNTTRTARLRQLEHMENDEVTLQRKVRTEVFQLEDTLAQVRKEYEMLRIEFEQTLAANEQAGPINREMRHLISTLQTHNQQMKGEVVKYKLRLREAQAELNQVKSLTKLWLCRKAQESQREMKLLLDMYRSAPKEQRDKVQLMAAEKKTKSEAEELRQRLRELEERERREGKKMADEEALRKIRSVEEQIDILNKKLSIAKQEEDALLSEMDVTGQAFEDMQEQNIRLMQQLREKDDANFKLMSERIKSNQIHKLLKEEKEELADQLLTLKTQVDAQLQVVRKLEEKERLLQGTINTAERELALRTQALDMNKRKAQDSALLSEEVRTQLEQVQQRLNLVREEVVENSISREKESFNARRAQEDISKLRRKIEKAKKPAEKISNGDDILNEEINDYKARLTCPCCNSRVKDAVLTKCFHVFCFECVKTRYDTRQRKCPKCNAAFGANDFHRIYIG</sequence>
<dbReference type="InterPro" id="IPR017907">
    <property type="entry name" value="Znf_RING_CS"/>
</dbReference>
<dbReference type="InterPro" id="IPR013083">
    <property type="entry name" value="Znf_RING/FYVE/PHD"/>
</dbReference>
<reference evidence="18" key="2">
    <citation type="submission" date="2025-08" db="UniProtKB">
        <authorList>
            <consortium name="Ensembl"/>
        </authorList>
    </citation>
    <scope>IDENTIFICATION</scope>
</reference>
<evidence type="ECO:0000256" key="6">
    <source>
        <dbReference type="ARBA" id="ARBA00022723"/>
    </source>
</evidence>
<keyword evidence="9 14" id="KW-0862">Zinc</keyword>
<evidence type="ECO:0000256" key="10">
    <source>
        <dbReference type="ARBA" id="ARBA00022853"/>
    </source>
</evidence>
<dbReference type="Pfam" id="PF00097">
    <property type="entry name" value="zf-C3HC4"/>
    <property type="match status" value="1"/>
</dbReference>
<comment type="similarity">
    <text evidence="4 14">Belongs to the BRE1 family.</text>
</comment>
<dbReference type="PROSITE" id="PS50089">
    <property type="entry name" value="ZF_RING_2"/>
    <property type="match status" value="1"/>
</dbReference>
<dbReference type="PROSITE" id="PS00518">
    <property type="entry name" value="ZF_RING_1"/>
    <property type="match status" value="1"/>
</dbReference>
<dbReference type="Pfam" id="PF26052">
    <property type="entry name" value="BRE1B"/>
    <property type="match status" value="1"/>
</dbReference>
<accession>A0A669DK43</accession>
<dbReference type="CDD" id="cd16814">
    <property type="entry name" value="RING-HC_RNF20"/>
    <property type="match status" value="1"/>
</dbReference>
<feature type="compositionally biased region" description="Low complexity" evidence="16">
    <location>
        <begin position="15"/>
        <end position="25"/>
    </location>
</feature>
<feature type="region of interest" description="Disordered" evidence="16">
    <location>
        <begin position="1"/>
        <end position="47"/>
    </location>
</feature>
<evidence type="ECO:0000256" key="13">
    <source>
        <dbReference type="PROSITE-ProRule" id="PRU00175"/>
    </source>
</evidence>
<reference evidence="19" key="1">
    <citation type="submission" date="2012-01" db="EMBL/GenBank/DDBJ databases">
        <title>The Genome Sequence of Oreochromis niloticus (Nile Tilapia).</title>
        <authorList>
            <consortium name="Broad Institute Genome Assembly Team"/>
            <consortium name="Broad Institute Sequencing Platform"/>
            <person name="Di Palma F."/>
            <person name="Johnson J."/>
            <person name="Lander E.S."/>
            <person name="Lindblad-Toh K."/>
        </authorList>
    </citation>
    <scope>NUCLEOTIDE SEQUENCE [LARGE SCALE GENOMIC DNA]</scope>
</reference>
<evidence type="ECO:0000256" key="15">
    <source>
        <dbReference type="SAM" id="Coils"/>
    </source>
</evidence>
<feature type="coiled-coil region" evidence="15">
    <location>
        <begin position="492"/>
        <end position="731"/>
    </location>
</feature>
<feature type="coiled-coil region" evidence="15">
    <location>
        <begin position="137"/>
        <end position="164"/>
    </location>
</feature>
<proteinExistence type="inferred from homology"/>
<evidence type="ECO:0000313" key="19">
    <source>
        <dbReference type="Proteomes" id="UP000005207"/>
    </source>
</evidence>
<evidence type="ECO:0000256" key="16">
    <source>
        <dbReference type="SAM" id="MobiDB-lite"/>
    </source>
</evidence>
<organism evidence="18 19">
    <name type="scientific">Oreochromis niloticus</name>
    <name type="common">Nile tilapia</name>
    <name type="synonym">Tilapia nilotica</name>
    <dbReference type="NCBI Taxonomy" id="8128"/>
    <lineage>
        <taxon>Eukaryota</taxon>
        <taxon>Metazoa</taxon>
        <taxon>Chordata</taxon>
        <taxon>Craniata</taxon>
        <taxon>Vertebrata</taxon>
        <taxon>Euteleostomi</taxon>
        <taxon>Actinopterygii</taxon>
        <taxon>Neopterygii</taxon>
        <taxon>Teleostei</taxon>
        <taxon>Neoteleostei</taxon>
        <taxon>Acanthomorphata</taxon>
        <taxon>Ovalentaria</taxon>
        <taxon>Cichlomorphae</taxon>
        <taxon>Cichliformes</taxon>
        <taxon>Cichlidae</taxon>
        <taxon>African cichlids</taxon>
        <taxon>Pseudocrenilabrinae</taxon>
        <taxon>Oreochromini</taxon>
        <taxon>Oreochromis</taxon>
    </lineage>
</organism>
<dbReference type="Proteomes" id="UP000005207">
    <property type="component" value="Linkage group LG2"/>
</dbReference>
<dbReference type="GO" id="GO:0005634">
    <property type="term" value="C:nucleus"/>
    <property type="evidence" value="ECO:0007669"/>
    <property type="project" value="UniProtKB-SubCell"/>
</dbReference>
<keyword evidence="19" id="KW-1185">Reference proteome</keyword>
<keyword evidence="10 14" id="KW-0156">Chromatin regulator</keyword>
<evidence type="ECO:0000256" key="1">
    <source>
        <dbReference type="ARBA" id="ARBA00000900"/>
    </source>
</evidence>
<keyword evidence="5 14" id="KW-0808">Transferase</keyword>
<dbReference type="UniPathway" id="UPA00143"/>
<evidence type="ECO:0000256" key="5">
    <source>
        <dbReference type="ARBA" id="ARBA00022679"/>
    </source>
</evidence>
<feature type="domain" description="RING-type" evidence="17">
    <location>
        <begin position="755"/>
        <end position="794"/>
    </location>
</feature>
<evidence type="ECO:0000313" key="18">
    <source>
        <dbReference type="Ensembl" id="ENSONIP00000058786.1"/>
    </source>
</evidence>
<evidence type="ECO:0000256" key="11">
    <source>
        <dbReference type="ARBA" id="ARBA00023054"/>
    </source>
</evidence>